<dbReference type="SUPFAM" id="SSF57567">
    <property type="entry name" value="Serine protease inhibitors"/>
    <property type="match status" value="1"/>
</dbReference>
<reference evidence="2 3" key="1">
    <citation type="journal article" date="2022" name="Nat. Ecol. Evol.">
        <title>A masculinizing supergene underlies an exaggerated male reproductive morph in a spider.</title>
        <authorList>
            <person name="Hendrickx F."/>
            <person name="De Corte Z."/>
            <person name="Sonet G."/>
            <person name="Van Belleghem S.M."/>
            <person name="Kostlbacher S."/>
            <person name="Vangestel C."/>
        </authorList>
    </citation>
    <scope>NUCLEOTIDE SEQUENCE [LARGE SCALE GENOMIC DNA]</scope>
    <source>
        <strain evidence="2">W744_W776</strain>
    </source>
</reference>
<feature type="chain" id="PRO_5044011950" description="TIL domain-containing protein" evidence="1">
    <location>
        <begin position="20"/>
        <end position="131"/>
    </location>
</feature>
<comment type="caution">
    <text evidence="2">The sequence shown here is derived from an EMBL/GenBank/DDBJ whole genome shotgun (WGS) entry which is preliminary data.</text>
</comment>
<evidence type="ECO:0000313" key="2">
    <source>
        <dbReference type="EMBL" id="KAG8175673.1"/>
    </source>
</evidence>
<keyword evidence="1" id="KW-0732">Signal</keyword>
<gene>
    <name evidence="2" type="ORF">JTE90_017394</name>
</gene>
<organism evidence="2 3">
    <name type="scientific">Oedothorax gibbosus</name>
    <dbReference type="NCBI Taxonomy" id="931172"/>
    <lineage>
        <taxon>Eukaryota</taxon>
        <taxon>Metazoa</taxon>
        <taxon>Ecdysozoa</taxon>
        <taxon>Arthropoda</taxon>
        <taxon>Chelicerata</taxon>
        <taxon>Arachnida</taxon>
        <taxon>Araneae</taxon>
        <taxon>Araneomorphae</taxon>
        <taxon>Entelegynae</taxon>
        <taxon>Araneoidea</taxon>
        <taxon>Linyphiidae</taxon>
        <taxon>Erigoninae</taxon>
        <taxon>Oedothorax</taxon>
    </lineage>
</organism>
<feature type="signal peptide" evidence="1">
    <location>
        <begin position="1"/>
        <end position="19"/>
    </location>
</feature>
<evidence type="ECO:0000313" key="3">
    <source>
        <dbReference type="Proteomes" id="UP000827092"/>
    </source>
</evidence>
<name>A0AAV6TV90_9ARAC</name>
<dbReference type="Proteomes" id="UP000827092">
    <property type="component" value="Unassembled WGS sequence"/>
</dbReference>
<sequence length="131" mass="14433">MKAYLVFSCCLVFLDKVLCQVCSGNTTTNTNKRCVYNCKSYYSPAQICKREPKLACMCRTGYVWETLIGESRCILPKDCTDSDVGGEPTGGENRRKRSPIVNCPLGGCFGDCYITTQGNECVCKCPPGHES</sequence>
<dbReference type="AlphaFoldDB" id="A0AAV6TV90"/>
<protein>
    <recommendedName>
        <fullName evidence="4">TIL domain-containing protein</fullName>
    </recommendedName>
</protein>
<dbReference type="InterPro" id="IPR036084">
    <property type="entry name" value="Ser_inhib-like_sf"/>
</dbReference>
<evidence type="ECO:0008006" key="4">
    <source>
        <dbReference type="Google" id="ProtNLM"/>
    </source>
</evidence>
<accession>A0AAV6TV90</accession>
<keyword evidence="3" id="KW-1185">Reference proteome</keyword>
<evidence type="ECO:0000256" key="1">
    <source>
        <dbReference type="SAM" id="SignalP"/>
    </source>
</evidence>
<dbReference type="EMBL" id="JAFNEN010000966">
    <property type="protein sequence ID" value="KAG8175673.1"/>
    <property type="molecule type" value="Genomic_DNA"/>
</dbReference>
<proteinExistence type="predicted"/>